<protein>
    <submittedName>
        <fullName evidence="6">LacI family transcriptional regulator</fullName>
    </submittedName>
</protein>
<keyword evidence="2" id="KW-0805">Transcription regulation</keyword>
<evidence type="ECO:0000259" key="5">
    <source>
        <dbReference type="PROSITE" id="PS50932"/>
    </source>
</evidence>
<dbReference type="PANTHER" id="PTHR30146">
    <property type="entry name" value="LACI-RELATED TRANSCRIPTIONAL REPRESSOR"/>
    <property type="match status" value="1"/>
</dbReference>
<organism evidence="6 7">
    <name type="scientific">Halopolyspora algeriensis</name>
    <dbReference type="NCBI Taxonomy" id="1500506"/>
    <lineage>
        <taxon>Bacteria</taxon>
        <taxon>Bacillati</taxon>
        <taxon>Actinomycetota</taxon>
        <taxon>Actinomycetes</taxon>
        <taxon>Actinomycetes incertae sedis</taxon>
        <taxon>Halopolyspora</taxon>
    </lineage>
</organism>
<dbReference type="Pfam" id="PF00356">
    <property type="entry name" value="LacI"/>
    <property type="match status" value="1"/>
</dbReference>
<evidence type="ECO:0000256" key="4">
    <source>
        <dbReference type="ARBA" id="ARBA00023163"/>
    </source>
</evidence>
<evidence type="ECO:0000313" key="6">
    <source>
        <dbReference type="EMBL" id="RCW40996.1"/>
    </source>
</evidence>
<dbReference type="CDD" id="cd06267">
    <property type="entry name" value="PBP1_LacI_sugar_binding-like"/>
    <property type="match status" value="1"/>
</dbReference>
<accession>A0A368VHV2</accession>
<dbReference type="PROSITE" id="PS00356">
    <property type="entry name" value="HTH_LACI_1"/>
    <property type="match status" value="1"/>
</dbReference>
<reference evidence="6 7" key="1">
    <citation type="submission" date="2018-07" db="EMBL/GenBank/DDBJ databases">
        <title>Genomic Encyclopedia of Type Strains, Phase III (KMG-III): the genomes of soil and plant-associated and newly described type strains.</title>
        <authorList>
            <person name="Whitman W."/>
        </authorList>
    </citation>
    <scope>NUCLEOTIDE SEQUENCE [LARGE SCALE GENOMIC DNA]</scope>
    <source>
        <strain evidence="6 7">CECT 8575</strain>
    </source>
</reference>
<evidence type="ECO:0000313" key="7">
    <source>
        <dbReference type="Proteomes" id="UP000253495"/>
    </source>
</evidence>
<dbReference type="AlphaFoldDB" id="A0A368VHV2"/>
<feature type="domain" description="HTH lacI-type" evidence="5">
    <location>
        <begin position="2"/>
        <end position="56"/>
    </location>
</feature>
<evidence type="ECO:0000256" key="2">
    <source>
        <dbReference type="ARBA" id="ARBA00023015"/>
    </source>
</evidence>
<dbReference type="Gene3D" id="1.10.260.40">
    <property type="entry name" value="lambda repressor-like DNA-binding domains"/>
    <property type="match status" value="1"/>
</dbReference>
<dbReference type="SUPFAM" id="SSF47413">
    <property type="entry name" value="lambda repressor-like DNA-binding domains"/>
    <property type="match status" value="1"/>
</dbReference>
<dbReference type="InterPro" id="IPR028082">
    <property type="entry name" value="Peripla_BP_I"/>
</dbReference>
<keyword evidence="1" id="KW-0678">Repressor</keyword>
<dbReference type="InterPro" id="IPR000843">
    <property type="entry name" value="HTH_LacI"/>
</dbReference>
<dbReference type="SMART" id="SM00354">
    <property type="entry name" value="HTH_LACI"/>
    <property type="match status" value="1"/>
</dbReference>
<dbReference type="Gene3D" id="3.40.50.2300">
    <property type="match status" value="2"/>
</dbReference>
<keyword evidence="3" id="KW-0238">DNA-binding</keyword>
<evidence type="ECO:0000256" key="1">
    <source>
        <dbReference type="ARBA" id="ARBA00022491"/>
    </source>
</evidence>
<dbReference type="RefSeq" id="WP_114453809.1">
    <property type="nucleotide sequence ID" value="NZ_QPJC01000009.1"/>
</dbReference>
<dbReference type="Proteomes" id="UP000253495">
    <property type="component" value="Unassembled WGS sequence"/>
</dbReference>
<dbReference type="Pfam" id="PF13377">
    <property type="entry name" value="Peripla_BP_3"/>
    <property type="match status" value="1"/>
</dbReference>
<dbReference type="CDD" id="cd01392">
    <property type="entry name" value="HTH_LacI"/>
    <property type="match status" value="1"/>
</dbReference>
<dbReference type="PROSITE" id="PS50932">
    <property type="entry name" value="HTH_LACI_2"/>
    <property type="match status" value="1"/>
</dbReference>
<dbReference type="InterPro" id="IPR046335">
    <property type="entry name" value="LacI/GalR-like_sensor"/>
</dbReference>
<proteinExistence type="predicted"/>
<name>A0A368VHV2_9ACTN</name>
<dbReference type="EMBL" id="QPJC01000009">
    <property type="protein sequence ID" value="RCW40996.1"/>
    <property type="molecule type" value="Genomic_DNA"/>
</dbReference>
<dbReference type="InterPro" id="IPR010982">
    <property type="entry name" value="Lambda_DNA-bd_dom_sf"/>
</dbReference>
<comment type="caution">
    <text evidence="6">The sequence shown here is derived from an EMBL/GenBank/DDBJ whole genome shotgun (WGS) entry which is preliminary data.</text>
</comment>
<dbReference type="SUPFAM" id="SSF53822">
    <property type="entry name" value="Periplasmic binding protein-like I"/>
    <property type="match status" value="1"/>
</dbReference>
<gene>
    <name evidence="6" type="ORF">DFQ14_10973</name>
</gene>
<dbReference type="PRINTS" id="PR00036">
    <property type="entry name" value="HTHLACI"/>
</dbReference>
<keyword evidence="7" id="KW-1185">Reference proteome</keyword>
<dbReference type="PANTHER" id="PTHR30146:SF148">
    <property type="entry name" value="HTH-TYPE TRANSCRIPTIONAL REPRESSOR PURR-RELATED"/>
    <property type="match status" value="1"/>
</dbReference>
<dbReference type="GO" id="GO:0003700">
    <property type="term" value="F:DNA-binding transcription factor activity"/>
    <property type="evidence" value="ECO:0007669"/>
    <property type="project" value="TreeGrafter"/>
</dbReference>
<evidence type="ECO:0000256" key="3">
    <source>
        <dbReference type="ARBA" id="ARBA00023125"/>
    </source>
</evidence>
<keyword evidence="4" id="KW-0804">Transcription</keyword>
<dbReference type="OrthoDB" id="37081at2"/>
<dbReference type="GO" id="GO:0000976">
    <property type="term" value="F:transcription cis-regulatory region binding"/>
    <property type="evidence" value="ECO:0007669"/>
    <property type="project" value="TreeGrafter"/>
</dbReference>
<sequence length="332" mass="36007">MVTMADVAREAGVSAATVSHVLNGTRTVLPETSNAVREAIERCGYIHNTLARSLAATRTYSLGVAVPAITNSYFGEILQGIVAEAIQHGYTLLFADPRDHPEHEFTVVSNLHQRRVDGIILAPSAEPARTMRYLAEHDVPTVLADRVLGEGYDQVSAENTDSTSSLVDHLAELGHRRIGFIAGIEGLSTTGERLAGYREGLRRNGLHADPDLYREGASESEGARHAAKELLTLPQPPSAVIAANNAMTIGTMQGLRDLGFAVPDDVALVAFDDFPWAGLFAPRLTVIAQPSGEIGAEAVRLLLNRLDEPHRMPVERRLQSRFVHRDSCGCHR</sequence>